<evidence type="ECO:0000313" key="11">
    <source>
        <dbReference type="Proteomes" id="UP000595140"/>
    </source>
</evidence>
<evidence type="ECO:0000259" key="9">
    <source>
        <dbReference type="PROSITE" id="PS51471"/>
    </source>
</evidence>
<evidence type="ECO:0000313" key="10">
    <source>
        <dbReference type="EMBL" id="VFQ98112.1"/>
    </source>
</evidence>
<comment type="similarity">
    <text evidence="2 8">Belongs to the iron/ascorbate-dependent oxidoreductase family.</text>
</comment>
<evidence type="ECO:0000256" key="4">
    <source>
        <dbReference type="ARBA" id="ARBA00022723"/>
    </source>
</evidence>
<keyword evidence="5 8" id="KW-0560">Oxidoreductase</keyword>
<dbReference type="InterPro" id="IPR005123">
    <property type="entry name" value="Oxoglu/Fe-dep_dioxygenase_dom"/>
</dbReference>
<dbReference type="AlphaFoldDB" id="A0A484NAC7"/>
<name>A0A484NAC7_9ASTE</name>
<dbReference type="PROSITE" id="PS51471">
    <property type="entry name" value="FE2OG_OXY"/>
    <property type="match status" value="1"/>
</dbReference>
<keyword evidence="11" id="KW-1185">Reference proteome</keyword>
<feature type="domain" description="Fe2OG dioxygenase" evidence="9">
    <location>
        <begin position="166"/>
        <end position="274"/>
    </location>
</feature>
<sequence>MEDLKLPIINLNHYNVHFSASSIRKACNECGFFYLVNHGVEKELLAAVFEESRKFFSRPHEQKLRSLSKGGSRGFIPLYAHKLDANSSTSKGDAKESFTIGPLLENGESGDDINIWPREDVFPTWKSTMQDYYGKVQSAGKKLISLIALSLNLEEDFFVKNDAMVSPASFLGLQHYIGELGDTDEEVYGASAHTDFGTLTLLATDGVRGLQVCRDKFAEPKVWEDVPHIDGAFIVNIGDAIERWTNGIFLSNLHRVIPTGQERFSVVFTLDANPDWIIECAETCCSQSSPSRFPPVRFGDFLAQRFKRLHDTAAKQES</sequence>
<dbReference type="GO" id="GO:0046872">
    <property type="term" value="F:metal ion binding"/>
    <property type="evidence" value="ECO:0007669"/>
    <property type="project" value="UniProtKB-KW"/>
</dbReference>
<dbReference type="SUPFAM" id="SSF51197">
    <property type="entry name" value="Clavaminate synthase-like"/>
    <property type="match status" value="1"/>
</dbReference>
<accession>A0A484NAC7</accession>
<dbReference type="GO" id="GO:0016706">
    <property type="term" value="F:2-oxoglutarate-dependent dioxygenase activity"/>
    <property type="evidence" value="ECO:0007669"/>
    <property type="project" value="UniProtKB-ARBA"/>
</dbReference>
<comment type="catalytic activity">
    <reaction evidence="7">
        <text>(E)-feruloyl-CoA + 2-oxoglutarate + O2 = (E)-6-hydroxyferuloyl-CoA + succinate + CO2</text>
        <dbReference type="Rhea" id="RHEA:57856"/>
        <dbReference type="ChEBI" id="CHEBI:15379"/>
        <dbReference type="ChEBI" id="CHEBI:16526"/>
        <dbReference type="ChEBI" id="CHEBI:16810"/>
        <dbReference type="ChEBI" id="CHEBI:30031"/>
        <dbReference type="ChEBI" id="CHEBI:87305"/>
        <dbReference type="ChEBI" id="CHEBI:142390"/>
        <dbReference type="EC" id="1.14.11.61"/>
    </reaction>
</comment>
<dbReference type="EC" id="1.14.11.61" evidence="3"/>
<organism evidence="10 11">
    <name type="scientific">Cuscuta campestris</name>
    <dbReference type="NCBI Taxonomy" id="132261"/>
    <lineage>
        <taxon>Eukaryota</taxon>
        <taxon>Viridiplantae</taxon>
        <taxon>Streptophyta</taxon>
        <taxon>Embryophyta</taxon>
        <taxon>Tracheophyta</taxon>
        <taxon>Spermatophyta</taxon>
        <taxon>Magnoliopsida</taxon>
        <taxon>eudicotyledons</taxon>
        <taxon>Gunneridae</taxon>
        <taxon>Pentapetalae</taxon>
        <taxon>asterids</taxon>
        <taxon>lamiids</taxon>
        <taxon>Solanales</taxon>
        <taxon>Convolvulaceae</taxon>
        <taxon>Cuscuteae</taxon>
        <taxon>Cuscuta</taxon>
        <taxon>Cuscuta subgen. Grammica</taxon>
        <taxon>Cuscuta sect. Cleistogrammica</taxon>
    </lineage>
</organism>
<evidence type="ECO:0000256" key="3">
    <source>
        <dbReference type="ARBA" id="ARBA00012885"/>
    </source>
</evidence>
<keyword evidence="4 8" id="KW-0479">Metal-binding</keyword>
<dbReference type="Pfam" id="PF14226">
    <property type="entry name" value="DIOX_N"/>
    <property type="match status" value="1"/>
</dbReference>
<gene>
    <name evidence="10" type="ORF">CCAM_LOCUS39888</name>
</gene>
<dbReference type="InterPro" id="IPR027443">
    <property type="entry name" value="IPNS-like_sf"/>
</dbReference>
<dbReference type="GO" id="GO:0009805">
    <property type="term" value="P:coumarin biosynthetic process"/>
    <property type="evidence" value="ECO:0007669"/>
    <property type="project" value="UniProtKB-ARBA"/>
</dbReference>
<dbReference type="Proteomes" id="UP000595140">
    <property type="component" value="Unassembled WGS sequence"/>
</dbReference>
<dbReference type="GO" id="GO:0002238">
    <property type="term" value="P:response to molecule of fungal origin"/>
    <property type="evidence" value="ECO:0007669"/>
    <property type="project" value="UniProtKB-ARBA"/>
</dbReference>
<dbReference type="Gene3D" id="2.60.120.330">
    <property type="entry name" value="B-lactam Antibiotic, Isopenicillin N Synthase, Chain"/>
    <property type="match status" value="1"/>
</dbReference>
<dbReference type="PANTHER" id="PTHR10209:SF590">
    <property type="entry name" value="2-OXOGLUTARATE (2OG) AND FE(II)-DEPENDENT OXYGENASE SUPERFAMILY PROTEIN"/>
    <property type="match status" value="1"/>
</dbReference>
<evidence type="ECO:0000256" key="1">
    <source>
        <dbReference type="ARBA" id="ARBA00004918"/>
    </source>
</evidence>
<evidence type="ECO:0000256" key="7">
    <source>
        <dbReference type="ARBA" id="ARBA00048503"/>
    </source>
</evidence>
<protein>
    <recommendedName>
        <fullName evidence="3">feruloyl-CoA 6-hydroxylase</fullName>
        <ecNumber evidence="3">1.14.11.61</ecNumber>
    </recommendedName>
</protein>
<dbReference type="InterPro" id="IPR026992">
    <property type="entry name" value="DIOX_N"/>
</dbReference>
<dbReference type="Pfam" id="PF03171">
    <property type="entry name" value="2OG-FeII_Oxy"/>
    <property type="match status" value="1"/>
</dbReference>
<evidence type="ECO:0000256" key="6">
    <source>
        <dbReference type="ARBA" id="ARBA00023004"/>
    </source>
</evidence>
<evidence type="ECO:0000256" key="5">
    <source>
        <dbReference type="ARBA" id="ARBA00023002"/>
    </source>
</evidence>
<dbReference type="PANTHER" id="PTHR10209">
    <property type="entry name" value="OXIDOREDUCTASE, 2OG-FE II OXYGENASE FAMILY PROTEIN"/>
    <property type="match status" value="1"/>
</dbReference>
<dbReference type="InterPro" id="IPR044861">
    <property type="entry name" value="IPNS-like_FE2OG_OXY"/>
</dbReference>
<reference evidence="10 11" key="1">
    <citation type="submission" date="2018-04" db="EMBL/GenBank/DDBJ databases">
        <authorList>
            <person name="Vogel A."/>
        </authorList>
    </citation>
    <scope>NUCLEOTIDE SEQUENCE [LARGE SCALE GENOMIC DNA]</scope>
</reference>
<keyword evidence="6 8" id="KW-0408">Iron</keyword>
<evidence type="ECO:0000256" key="8">
    <source>
        <dbReference type="RuleBase" id="RU003682"/>
    </source>
</evidence>
<dbReference type="PRINTS" id="PR00682">
    <property type="entry name" value="IPNSYNTHASE"/>
</dbReference>
<comment type="pathway">
    <text evidence="1">Phenylpropanoid metabolism.</text>
</comment>
<evidence type="ECO:0000256" key="2">
    <source>
        <dbReference type="ARBA" id="ARBA00008056"/>
    </source>
</evidence>
<dbReference type="EMBL" id="OOIL02006568">
    <property type="protein sequence ID" value="VFQ98112.1"/>
    <property type="molecule type" value="Genomic_DNA"/>
</dbReference>
<proteinExistence type="inferred from homology"/>
<dbReference type="OrthoDB" id="288590at2759"/>